<keyword evidence="4" id="KW-1185">Reference proteome</keyword>
<feature type="compositionally biased region" description="Pro residues" evidence="1">
    <location>
        <begin position="41"/>
        <end position="53"/>
    </location>
</feature>
<sequence length="608" mass="65756">MAVDQGGRRDRLLVPLFVVLCLISTATWGWPYGPPYGPAAGPPPGHAPGPPQGSYPQAPVGSGPPAAPRQSPWEFRQPPQSHAEGTPPGPLPAPQPMMPGWSGGYPQPVYPGMPGQAPGGRPTPYPGPYSAPATGPAQGSPPRLEVRLGSQEPYLQQPIVLDVRLISGENPSEASLELPISGDVLIQRLEGPTLEVQDLGRGRREIVNRFQLILIPLRAGDLEIPPISVIGNVRGYGGSSQRFEATADQPMRLRVQPAIATVSPWLPLQSLSLNATIEREEELVPGQPVTLALELNAIGATPAQLPSLVDQLTNPGLRVYREQVVSEGGLTPDRQGLFARRVEFYTLVPQATGRLVLPEISLTWWNTQLGTPEVARLPMRILSIGGAGNGLGMPAALAGAPEWGLVWLPFVAILLVIAGYWGGVLYGAHTGRLSGTRTRPHPGRLAAVQARLATLHLRLRQRGLALIEPLRPAVILARSRAALQAARPRSSRFLSCVHQANGATDPVDWCNRFAQGARSRLRFQGEITQPNLVKLILTLRPRADAARLAQLIQELDAALYGQRPADLDFPRWKREFTHEVSRRTEILRRLTHRIPVKRAVLPALNPGA</sequence>
<feature type="region of interest" description="Disordered" evidence="1">
    <location>
        <begin position="41"/>
        <end position="143"/>
    </location>
</feature>
<evidence type="ECO:0000313" key="4">
    <source>
        <dbReference type="Proteomes" id="UP001138802"/>
    </source>
</evidence>
<gene>
    <name evidence="3" type="ORF">CKO25_10310</name>
</gene>
<proteinExistence type="predicted"/>
<feature type="transmembrane region" description="Helical" evidence="2">
    <location>
        <begin position="12"/>
        <end position="30"/>
    </location>
</feature>
<evidence type="ECO:0000313" key="3">
    <source>
        <dbReference type="EMBL" id="MBK1645037.1"/>
    </source>
</evidence>
<dbReference type="AlphaFoldDB" id="A0A9X0WJ17"/>
<accession>A0A9X0WJ17</accession>
<dbReference type="Proteomes" id="UP001138802">
    <property type="component" value="Unassembled WGS sequence"/>
</dbReference>
<dbReference type="EMBL" id="NRSD01000009">
    <property type="protein sequence ID" value="MBK1645037.1"/>
    <property type="molecule type" value="Genomic_DNA"/>
</dbReference>
<keyword evidence="2" id="KW-1133">Transmembrane helix</keyword>
<evidence type="ECO:0008006" key="5">
    <source>
        <dbReference type="Google" id="ProtNLM"/>
    </source>
</evidence>
<comment type="caution">
    <text evidence="3">The sequence shown here is derived from an EMBL/GenBank/DDBJ whole genome shotgun (WGS) entry which is preliminary data.</text>
</comment>
<organism evidence="3 4">
    <name type="scientific">Thiocapsa imhoffii</name>
    <dbReference type="NCBI Taxonomy" id="382777"/>
    <lineage>
        <taxon>Bacteria</taxon>
        <taxon>Pseudomonadati</taxon>
        <taxon>Pseudomonadota</taxon>
        <taxon>Gammaproteobacteria</taxon>
        <taxon>Chromatiales</taxon>
        <taxon>Chromatiaceae</taxon>
        <taxon>Thiocapsa</taxon>
    </lineage>
</organism>
<feature type="compositionally biased region" description="Pro residues" evidence="1">
    <location>
        <begin position="87"/>
        <end position="97"/>
    </location>
</feature>
<dbReference type="PANTHER" id="PTHR40940:SF1">
    <property type="entry name" value="PROTEIN BATD"/>
    <property type="match status" value="1"/>
</dbReference>
<name>A0A9X0WJ17_9GAMM</name>
<evidence type="ECO:0000256" key="2">
    <source>
        <dbReference type="SAM" id="Phobius"/>
    </source>
</evidence>
<feature type="transmembrane region" description="Helical" evidence="2">
    <location>
        <begin position="403"/>
        <end position="428"/>
    </location>
</feature>
<dbReference type="InterPro" id="IPR025738">
    <property type="entry name" value="BatD"/>
</dbReference>
<dbReference type="PANTHER" id="PTHR40940">
    <property type="entry name" value="PROTEIN BATD-RELATED"/>
    <property type="match status" value="1"/>
</dbReference>
<evidence type="ECO:0000256" key="1">
    <source>
        <dbReference type="SAM" id="MobiDB-lite"/>
    </source>
</evidence>
<reference evidence="3 4" key="1">
    <citation type="journal article" date="2020" name="Microorganisms">
        <title>Osmotic Adaptation and Compatible Solute Biosynthesis of Phototrophic Bacteria as Revealed from Genome Analyses.</title>
        <authorList>
            <person name="Imhoff J.F."/>
            <person name="Rahn T."/>
            <person name="Kunzel S."/>
            <person name="Keller A."/>
            <person name="Neulinger S.C."/>
        </authorList>
    </citation>
    <scope>NUCLEOTIDE SEQUENCE [LARGE SCALE GENOMIC DNA]</scope>
    <source>
        <strain evidence="3 4">DSM 21303</strain>
    </source>
</reference>
<keyword evidence="2" id="KW-0472">Membrane</keyword>
<keyword evidence="2" id="KW-0812">Transmembrane</keyword>
<protein>
    <recommendedName>
        <fullName evidence="5">Protein BatD</fullName>
    </recommendedName>
</protein>